<dbReference type="AlphaFoldDB" id="A0A158QXY8"/>
<keyword evidence="2" id="KW-1185">Reference proteome</keyword>
<dbReference type="EMBL" id="UYSL01019908">
    <property type="protein sequence ID" value="VDL71217.1"/>
    <property type="molecule type" value="Genomic_DNA"/>
</dbReference>
<dbReference type="InterPro" id="IPR004988">
    <property type="entry name" value="DUF273"/>
</dbReference>
<gene>
    <name evidence="1" type="ORF">NBR_LOCUS7628</name>
</gene>
<reference evidence="1 2" key="2">
    <citation type="submission" date="2018-11" db="EMBL/GenBank/DDBJ databases">
        <authorList>
            <consortium name="Pathogen Informatics"/>
        </authorList>
    </citation>
    <scope>NUCLEOTIDE SEQUENCE [LARGE SCALE GENOMIC DNA]</scope>
</reference>
<sequence>MVSDGLGGAFAAVEEDGGGRVANACATLSEMKLFSCSTETLMTWASESLVGDEGIPPHAVVEISRNGELRPDALAARPAMVRSSTTDRLVFLWYFNELPCLFGRISVDHSNISKSYYSFSRDHAIAQNTLKCYLKGTTYKLVTVDVDKDRRVNDNCSKHQNVRSIFKKIENEYLLKISLMFFFFKRHCAAMVYLQQTDWMLVLETDIGVVNPNHCIEEWIDDRVKVILYERFINGEISPVSYLIHVMKSVIPDAVQNAENCATMLVDVNNYDTYFSYVSCVKQGLGATKIWPKKIRILRRAHAWASLNISGVFSYYNLEIHVLEVDLDCNPDLSVVHQRPPTAAADTMD</sequence>
<dbReference type="Pfam" id="PF03314">
    <property type="entry name" value="DUF273"/>
    <property type="match status" value="1"/>
</dbReference>
<accession>A0A158QXY8</accession>
<dbReference type="Proteomes" id="UP000271162">
    <property type="component" value="Unassembled WGS sequence"/>
</dbReference>
<dbReference type="WBParaSite" id="NBR_0000762701-mRNA-1">
    <property type="protein sequence ID" value="NBR_0000762701-mRNA-1"/>
    <property type="gene ID" value="NBR_0000762701"/>
</dbReference>
<protein>
    <submittedName>
        <fullName evidence="3">Tudor domain-containing protein</fullName>
    </submittedName>
</protein>
<proteinExistence type="predicted"/>
<dbReference type="STRING" id="27835.A0A158QXY8"/>
<evidence type="ECO:0000313" key="2">
    <source>
        <dbReference type="Proteomes" id="UP000271162"/>
    </source>
</evidence>
<dbReference type="Gene3D" id="3.90.550.10">
    <property type="entry name" value="Spore Coat Polysaccharide Biosynthesis Protein SpsA, Chain A"/>
    <property type="match status" value="1"/>
</dbReference>
<dbReference type="PANTHER" id="PTHR31562:SF8">
    <property type="entry name" value="ALPHA-1,6-MANNOSYLTRANSFERASE"/>
    <property type="match status" value="1"/>
</dbReference>
<evidence type="ECO:0000313" key="1">
    <source>
        <dbReference type="EMBL" id="VDL71217.1"/>
    </source>
</evidence>
<dbReference type="InterPro" id="IPR029044">
    <property type="entry name" value="Nucleotide-diphossugar_trans"/>
</dbReference>
<evidence type="ECO:0000313" key="3">
    <source>
        <dbReference type="WBParaSite" id="NBR_0000762701-mRNA-1"/>
    </source>
</evidence>
<reference evidence="3" key="1">
    <citation type="submission" date="2016-04" db="UniProtKB">
        <authorList>
            <consortium name="WormBaseParasite"/>
        </authorList>
    </citation>
    <scope>IDENTIFICATION</scope>
</reference>
<name>A0A158QXY8_NIPBR</name>
<organism evidence="3">
    <name type="scientific">Nippostrongylus brasiliensis</name>
    <name type="common">Rat hookworm</name>
    <dbReference type="NCBI Taxonomy" id="27835"/>
    <lineage>
        <taxon>Eukaryota</taxon>
        <taxon>Metazoa</taxon>
        <taxon>Ecdysozoa</taxon>
        <taxon>Nematoda</taxon>
        <taxon>Chromadorea</taxon>
        <taxon>Rhabditida</taxon>
        <taxon>Rhabditina</taxon>
        <taxon>Rhabditomorpha</taxon>
        <taxon>Strongyloidea</taxon>
        <taxon>Heligmosomidae</taxon>
        <taxon>Nippostrongylus</taxon>
    </lineage>
</organism>
<dbReference type="PANTHER" id="PTHR31562">
    <property type="entry name" value="PROTEIN CBG18972"/>
    <property type="match status" value="1"/>
</dbReference>